<protein>
    <submittedName>
        <fullName evidence="4">Uncharacterized protein LOC106770516</fullName>
    </submittedName>
</protein>
<gene>
    <name evidence="4" type="primary">LOC106770516</name>
</gene>
<dbReference type="KEGG" id="vra:106770516"/>
<dbReference type="AlphaFoldDB" id="A0A3Q0FD36"/>
<dbReference type="GO" id="GO:0003676">
    <property type="term" value="F:nucleic acid binding"/>
    <property type="evidence" value="ECO:0007669"/>
    <property type="project" value="InterPro"/>
</dbReference>
<proteinExistence type="predicted"/>
<dbReference type="GO" id="GO:0008270">
    <property type="term" value="F:zinc ion binding"/>
    <property type="evidence" value="ECO:0007669"/>
    <property type="project" value="UniProtKB-KW"/>
</dbReference>
<dbReference type="PROSITE" id="PS50158">
    <property type="entry name" value="ZF_CCHC"/>
    <property type="match status" value="1"/>
</dbReference>
<dbReference type="InterPro" id="IPR036875">
    <property type="entry name" value="Znf_CCHC_sf"/>
</dbReference>
<dbReference type="Gene3D" id="2.40.70.10">
    <property type="entry name" value="Acid Proteases"/>
    <property type="match status" value="1"/>
</dbReference>
<dbReference type="RefSeq" id="XP_022640534.1">
    <property type="nucleotide sequence ID" value="XM_022784813.1"/>
</dbReference>
<dbReference type="STRING" id="3916.A0A3Q0FD36"/>
<dbReference type="PANTHER" id="PTHR15503:SF45">
    <property type="entry name" value="RNA-DIRECTED DNA POLYMERASE HOMOLOG"/>
    <property type="match status" value="1"/>
</dbReference>
<keyword evidence="1" id="KW-0862">Zinc</keyword>
<evidence type="ECO:0000313" key="4">
    <source>
        <dbReference type="RefSeq" id="XP_022640534.1"/>
    </source>
</evidence>
<dbReference type="GeneID" id="106770516"/>
<dbReference type="InterPro" id="IPR001878">
    <property type="entry name" value="Znf_CCHC"/>
</dbReference>
<dbReference type="Gene3D" id="4.10.60.10">
    <property type="entry name" value="Zinc finger, CCHC-type"/>
    <property type="match status" value="1"/>
</dbReference>
<reference evidence="3" key="1">
    <citation type="journal article" date="2014" name="Nat. Commun.">
        <title>Genome sequence of mungbean and insights into evolution within Vigna species.</title>
        <authorList>
            <person name="Kang Y.J."/>
            <person name="Kim S.K."/>
            <person name="Kim M.Y."/>
            <person name="Lestari P."/>
            <person name="Kim K.H."/>
            <person name="Ha B.K."/>
            <person name="Jun T.H."/>
            <person name="Hwang W.J."/>
            <person name="Lee T."/>
            <person name="Lee J."/>
            <person name="Shim S."/>
            <person name="Yoon M.Y."/>
            <person name="Jang Y.E."/>
            <person name="Han K.S."/>
            <person name="Taeprayoon P."/>
            <person name="Yoon N."/>
            <person name="Somta P."/>
            <person name="Tanya P."/>
            <person name="Kim K.S."/>
            <person name="Gwag J.G."/>
            <person name="Moon J.K."/>
            <person name="Lee Y.H."/>
            <person name="Park B.S."/>
            <person name="Bombarely A."/>
            <person name="Doyle J.J."/>
            <person name="Jackson S.A."/>
            <person name="Schafleitner R."/>
            <person name="Srinives P."/>
            <person name="Varshney R.K."/>
            <person name="Lee S.H."/>
        </authorList>
    </citation>
    <scope>NUCLEOTIDE SEQUENCE [LARGE SCALE GENOMIC DNA]</scope>
    <source>
        <strain evidence="3">cv. VC1973A</strain>
    </source>
</reference>
<evidence type="ECO:0000259" key="2">
    <source>
        <dbReference type="PROSITE" id="PS50158"/>
    </source>
</evidence>
<dbReference type="InterPro" id="IPR032567">
    <property type="entry name" value="RTL1-rel"/>
</dbReference>
<dbReference type="SUPFAM" id="SSF57756">
    <property type="entry name" value="Retrovirus zinc finger-like domains"/>
    <property type="match status" value="1"/>
</dbReference>
<dbReference type="CDD" id="cd00303">
    <property type="entry name" value="retropepsin_like"/>
    <property type="match status" value="1"/>
</dbReference>
<dbReference type="Proteomes" id="UP000087766">
    <property type="component" value="Chromosome 8"/>
</dbReference>
<name>A0A3Q0FD36_VIGRR</name>
<dbReference type="SUPFAM" id="SSF50630">
    <property type="entry name" value="Acid proteases"/>
    <property type="match status" value="1"/>
</dbReference>
<keyword evidence="1" id="KW-0863">Zinc-finger</keyword>
<dbReference type="InterPro" id="IPR021109">
    <property type="entry name" value="Peptidase_aspartic_dom_sf"/>
</dbReference>
<dbReference type="Pfam" id="PF08284">
    <property type="entry name" value="RVP_2"/>
    <property type="match status" value="1"/>
</dbReference>
<evidence type="ECO:0000256" key="1">
    <source>
        <dbReference type="PROSITE-ProRule" id="PRU00047"/>
    </source>
</evidence>
<dbReference type="OrthoDB" id="1436782at2759"/>
<dbReference type="PANTHER" id="PTHR15503">
    <property type="entry name" value="LDOC1 RELATED"/>
    <property type="match status" value="1"/>
</dbReference>
<sequence length="220" mass="23861">MCGGPHLPFVCPQLIGYKRCNLCRRDGHYARDCPTVWRIGPPPPRPAGRAIQRGGARPQAAGRVYALTGAEAANVGNLIVSTCLLFGASCVALFDSGATHSFVSKVCVKRLGLAVRELQYDLVVSTPAAGLVRTSTVCARCPIEVEGRRFRVNLICLPLQGLEVILGMDWLAINRILLDYGRKKLIFPNDDEVALLTLSMIVQDISDGARRPKDEYAGGE</sequence>
<accession>A0A3Q0FD36</accession>
<evidence type="ECO:0000313" key="3">
    <source>
        <dbReference type="Proteomes" id="UP000087766"/>
    </source>
</evidence>
<keyword evidence="3" id="KW-1185">Reference proteome</keyword>
<keyword evidence="1" id="KW-0479">Metal-binding</keyword>
<reference evidence="4" key="2">
    <citation type="submission" date="2025-08" db="UniProtKB">
        <authorList>
            <consortium name="RefSeq"/>
        </authorList>
    </citation>
    <scope>IDENTIFICATION</scope>
    <source>
        <tissue evidence="4">Leaf</tissue>
    </source>
</reference>
<organism evidence="3 4">
    <name type="scientific">Vigna radiata var. radiata</name>
    <name type="common">Mung bean</name>
    <name type="synonym">Phaseolus aureus</name>
    <dbReference type="NCBI Taxonomy" id="3916"/>
    <lineage>
        <taxon>Eukaryota</taxon>
        <taxon>Viridiplantae</taxon>
        <taxon>Streptophyta</taxon>
        <taxon>Embryophyta</taxon>
        <taxon>Tracheophyta</taxon>
        <taxon>Spermatophyta</taxon>
        <taxon>Magnoliopsida</taxon>
        <taxon>eudicotyledons</taxon>
        <taxon>Gunneridae</taxon>
        <taxon>Pentapetalae</taxon>
        <taxon>rosids</taxon>
        <taxon>fabids</taxon>
        <taxon>Fabales</taxon>
        <taxon>Fabaceae</taxon>
        <taxon>Papilionoideae</taxon>
        <taxon>50 kb inversion clade</taxon>
        <taxon>NPAAA clade</taxon>
        <taxon>indigoferoid/millettioid clade</taxon>
        <taxon>Phaseoleae</taxon>
        <taxon>Vigna</taxon>
    </lineage>
</organism>
<feature type="domain" description="CCHC-type" evidence="2">
    <location>
        <begin position="19"/>
        <end position="34"/>
    </location>
</feature>